<name>A0A9P7UIP9_9PEZI</name>
<dbReference type="EMBL" id="JAESDN010000001">
    <property type="protein sequence ID" value="KAG7058017.1"/>
    <property type="molecule type" value="Genomic_DNA"/>
</dbReference>
<accession>A0A9P7UIP9</accession>
<comment type="caution">
    <text evidence="1">The sequence shown here is derived from an EMBL/GenBank/DDBJ whole genome shotgun (WGS) entry which is preliminary data.</text>
</comment>
<evidence type="ECO:0000313" key="1">
    <source>
        <dbReference type="EMBL" id="KAG7058017.1"/>
    </source>
</evidence>
<dbReference type="Proteomes" id="UP000699042">
    <property type="component" value="Unassembled WGS sequence"/>
</dbReference>
<sequence>MSPMPSWSYDFLSLDGSASTTPCQESSYDASSSGVASAAMLIEVAVQTHALCIVCCQHRRERPSYFLPASTSRTPPPYCTTSSSHSGVGLASGLHYAAILRS</sequence>
<dbReference type="AlphaFoldDB" id="A0A9P7UIP9"/>
<keyword evidence="2" id="KW-1185">Reference proteome</keyword>
<proteinExistence type="predicted"/>
<gene>
    <name evidence="1" type="ORF">JMJ77_005397</name>
</gene>
<protein>
    <submittedName>
        <fullName evidence="1">Uncharacterized protein</fullName>
    </submittedName>
</protein>
<evidence type="ECO:0000313" key="2">
    <source>
        <dbReference type="Proteomes" id="UP000699042"/>
    </source>
</evidence>
<feature type="non-terminal residue" evidence="1">
    <location>
        <position position="102"/>
    </location>
</feature>
<organism evidence="1 2">
    <name type="scientific">Colletotrichum scovillei</name>
    <dbReference type="NCBI Taxonomy" id="1209932"/>
    <lineage>
        <taxon>Eukaryota</taxon>
        <taxon>Fungi</taxon>
        <taxon>Dikarya</taxon>
        <taxon>Ascomycota</taxon>
        <taxon>Pezizomycotina</taxon>
        <taxon>Sordariomycetes</taxon>
        <taxon>Hypocreomycetidae</taxon>
        <taxon>Glomerellales</taxon>
        <taxon>Glomerellaceae</taxon>
        <taxon>Colletotrichum</taxon>
        <taxon>Colletotrichum acutatum species complex</taxon>
    </lineage>
</organism>
<reference evidence="1" key="1">
    <citation type="submission" date="2021-05" db="EMBL/GenBank/DDBJ databases">
        <title>Comparative genomics of three Colletotrichum scovillei strains and genetic complementation revealed genes involved fungal growth and virulence on chili pepper.</title>
        <authorList>
            <person name="Hsieh D.-K."/>
            <person name="Chuang S.-C."/>
            <person name="Chen C.-Y."/>
            <person name="Chao Y.-T."/>
            <person name="Lu M.-Y.J."/>
            <person name="Lee M.-H."/>
            <person name="Shih M.-C."/>
        </authorList>
    </citation>
    <scope>NUCLEOTIDE SEQUENCE</scope>
    <source>
        <strain evidence="1">Coll-153</strain>
    </source>
</reference>